<evidence type="ECO:0000313" key="2">
    <source>
        <dbReference type="Proteomes" id="UP000221947"/>
    </source>
</evidence>
<dbReference type="EMBL" id="KR052480">
    <property type="protein sequence ID" value="AKF12709.1"/>
    <property type="molecule type" value="Genomic_DNA"/>
</dbReference>
<reference evidence="1 2" key="1">
    <citation type="submission" date="2015-04" db="EMBL/GenBank/DDBJ databases">
        <authorList>
            <person name="Schouten J.T."/>
            <person name="Crockett J.T."/>
            <person name="Hodson T.S."/>
            <person name="Hyde J.R."/>
            <person name="Smith T.A."/>
            <person name="Merrill B.D."/>
            <person name="Crook M.B."/>
            <person name="Griffitts J.S."/>
            <person name="Burnett S.H."/>
            <person name="Grose J.H."/>
            <person name="Breakwell D.P."/>
        </authorList>
    </citation>
    <scope>NUCLEOTIDE SEQUENCE [LARGE SCALE GENOMIC DNA]</scope>
</reference>
<gene>
    <name evidence="1" type="ORF">PHIM7_163</name>
</gene>
<sequence length="117" mass="13570">MMTRDEQIVFIEGAQERDAERMARWKGHPMFTTANARRIQHRQKISEWAESVAFDYDGGCVYPFGFAIGAFCVDLNDITEDTFLLYVVQKAIEYGNRQGRNEIRSSLANLLTREEEQ</sequence>
<protein>
    <submittedName>
        <fullName evidence="1">Uncharacterized protein</fullName>
    </submittedName>
</protein>
<evidence type="ECO:0000313" key="1">
    <source>
        <dbReference type="EMBL" id="AKF12709.1"/>
    </source>
</evidence>
<accession>A0A0F6WBL2</accession>
<keyword evidence="2" id="KW-1185">Reference proteome</keyword>
<dbReference type="Proteomes" id="UP000221947">
    <property type="component" value="Segment"/>
</dbReference>
<proteinExistence type="predicted"/>
<organism evidence="1 2">
    <name type="scientific">Sinorhizobium phage phiM7</name>
    <dbReference type="NCBI Taxonomy" id="1647403"/>
    <lineage>
        <taxon>Viruses</taxon>
        <taxon>Duplodnaviria</taxon>
        <taxon>Heunggongvirae</taxon>
        <taxon>Uroviricota</taxon>
        <taxon>Caudoviricetes</taxon>
        <taxon>Emdodecavirus</taxon>
        <taxon>Emdodecavirus M7</taxon>
    </lineage>
</organism>
<name>A0A0F6WBL2_9CAUD</name>